<dbReference type="EMBL" id="BNBC01000087">
    <property type="protein sequence ID" value="GHF19064.1"/>
    <property type="molecule type" value="Genomic_DNA"/>
</dbReference>
<dbReference type="GO" id="GO:0016020">
    <property type="term" value="C:membrane"/>
    <property type="evidence" value="ECO:0007669"/>
    <property type="project" value="InterPro"/>
</dbReference>
<evidence type="ECO:0000313" key="4">
    <source>
        <dbReference type="EMBL" id="GHF19064.1"/>
    </source>
</evidence>
<dbReference type="Pfam" id="PF00892">
    <property type="entry name" value="EamA"/>
    <property type="match status" value="2"/>
</dbReference>
<evidence type="ECO:0000313" key="5">
    <source>
        <dbReference type="Proteomes" id="UP000641386"/>
    </source>
</evidence>
<keyword evidence="5" id="KW-1185">Reference proteome</keyword>
<feature type="transmembrane region" description="Helical" evidence="2">
    <location>
        <begin position="164"/>
        <end position="181"/>
    </location>
</feature>
<feature type="transmembrane region" description="Helical" evidence="2">
    <location>
        <begin position="79"/>
        <end position="100"/>
    </location>
</feature>
<feature type="transmembrane region" description="Helical" evidence="2">
    <location>
        <begin position="34"/>
        <end position="56"/>
    </location>
</feature>
<dbReference type="PANTHER" id="PTHR22911">
    <property type="entry name" value="ACYL-MALONYL CONDENSING ENZYME-RELATED"/>
    <property type="match status" value="1"/>
</dbReference>
<feature type="transmembrane region" description="Helical" evidence="2">
    <location>
        <begin position="134"/>
        <end position="152"/>
    </location>
</feature>
<dbReference type="RefSeq" id="WP_268256789.1">
    <property type="nucleotide sequence ID" value="NZ_BNBC01000087.1"/>
</dbReference>
<sequence>MRTKLDIVSIAAVIVTVVGFSMTAPLTAYGTAPAVALAFGRNALGLLTLGPALMVFRRREVKKVWRGERLLIRREQRRGVFIGTLAGTALAAHFVTFMSSPKMTSVAMATALVATQPVWQALIATMLGQRPPRITWIGLLVSVAGAMIASGADLRAGDSRAITGDVLALAGAIALAVYATFSERARPDISTPLYSVLCSSVCTVELLIVCLVTGTPPVTFTADNWIALLGLLVFPQLLGLFSLNFALGRAPATAVSVMLLLEAPAAALIAWLWFGQLPGGVAMVGLAMIMLGVTVVAVADARNAEGATDADGPESTTVTLPVHPFPALGPVDVGDPHAFLWSAARAGRFEEVEATIRRAENRAIQRHGVKSTEATHWIEVRAVIAHIAGDHGLSAQLWLSAARFHFSLPGGHLSAARACLDQAFREWGKLEDEHLVESLAPALRAMYDNDPGHRPDIREAIDRRLHRSTQEHGQVAYGKWPAHGFGFGRAPY</sequence>
<feature type="transmembrane region" description="Helical" evidence="2">
    <location>
        <begin position="7"/>
        <end position="28"/>
    </location>
</feature>
<feature type="transmembrane region" description="Helical" evidence="2">
    <location>
        <begin position="280"/>
        <end position="299"/>
    </location>
</feature>
<name>A0A919APD3_9ACTN</name>
<dbReference type="InterPro" id="IPR037185">
    <property type="entry name" value="EmrE-like"/>
</dbReference>
<reference evidence="4" key="1">
    <citation type="journal article" date="2014" name="Int. J. Syst. Evol. Microbiol.">
        <title>Complete genome sequence of Corynebacterium casei LMG S-19264T (=DSM 44701T), isolated from a smear-ripened cheese.</title>
        <authorList>
            <consortium name="US DOE Joint Genome Institute (JGI-PGF)"/>
            <person name="Walter F."/>
            <person name="Albersmeier A."/>
            <person name="Kalinowski J."/>
            <person name="Ruckert C."/>
        </authorList>
    </citation>
    <scope>NUCLEOTIDE SEQUENCE</scope>
    <source>
        <strain evidence="4">JCM 3302</strain>
    </source>
</reference>
<feature type="domain" description="EamA" evidence="3">
    <location>
        <begin position="11"/>
        <end position="150"/>
    </location>
</feature>
<evidence type="ECO:0000256" key="1">
    <source>
        <dbReference type="ARBA" id="ARBA00007362"/>
    </source>
</evidence>
<feature type="transmembrane region" description="Helical" evidence="2">
    <location>
        <begin position="254"/>
        <end position="274"/>
    </location>
</feature>
<dbReference type="PANTHER" id="PTHR22911:SF76">
    <property type="entry name" value="EAMA DOMAIN-CONTAINING PROTEIN"/>
    <property type="match status" value="1"/>
</dbReference>
<keyword evidence="2" id="KW-1133">Transmembrane helix</keyword>
<gene>
    <name evidence="4" type="ORF">GCM10014715_87360</name>
</gene>
<evidence type="ECO:0000256" key="2">
    <source>
        <dbReference type="SAM" id="Phobius"/>
    </source>
</evidence>
<comment type="similarity">
    <text evidence="1">Belongs to the EamA transporter family.</text>
</comment>
<feature type="transmembrane region" description="Helical" evidence="2">
    <location>
        <begin position="106"/>
        <end position="127"/>
    </location>
</feature>
<evidence type="ECO:0000259" key="3">
    <source>
        <dbReference type="Pfam" id="PF00892"/>
    </source>
</evidence>
<feature type="transmembrane region" description="Helical" evidence="2">
    <location>
        <begin position="226"/>
        <end position="247"/>
    </location>
</feature>
<accession>A0A919APD3</accession>
<keyword evidence="2" id="KW-0812">Transmembrane</keyword>
<feature type="transmembrane region" description="Helical" evidence="2">
    <location>
        <begin position="193"/>
        <end position="214"/>
    </location>
</feature>
<dbReference type="SUPFAM" id="SSF103481">
    <property type="entry name" value="Multidrug resistance efflux transporter EmrE"/>
    <property type="match status" value="2"/>
</dbReference>
<reference evidence="4" key="2">
    <citation type="submission" date="2020-09" db="EMBL/GenBank/DDBJ databases">
        <authorList>
            <person name="Sun Q."/>
            <person name="Ohkuma M."/>
        </authorList>
    </citation>
    <scope>NUCLEOTIDE SEQUENCE</scope>
    <source>
        <strain evidence="4">JCM 3302</strain>
    </source>
</reference>
<dbReference type="Proteomes" id="UP000641386">
    <property type="component" value="Unassembled WGS sequence"/>
</dbReference>
<organism evidence="4 5">
    <name type="scientific">Streptomyces spiralis</name>
    <dbReference type="NCBI Taxonomy" id="66376"/>
    <lineage>
        <taxon>Bacteria</taxon>
        <taxon>Bacillati</taxon>
        <taxon>Actinomycetota</taxon>
        <taxon>Actinomycetes</taxon>
        <taxon>Kitasatosporales</taxon>
        <taxon>Streptomycetaceae</taxon>
        <taxon>Streptomyces</taxon>
    </lineage>
</organism>
<proteinExistence type="inferred from homology"/>
<dbReference type="InterPro" id="IPR000620">
    <property type="entry name" value="EamA_dom"/>
</dbReference>
<feature type="domain" description="EamA" evidence="3">
    <location>
        <begin position="163"/>
        <end position="296"/>
    </location>
</feature>
<protein>
    <recommendedName>
        <fullName evidence="3">EamA domain-containing protein</fullName>
    </recommendedName>
</protein>
<keyword evidence="2" id="KW-0472">Membrane</keyword>
<dbReference type="AlphaFoldDB" id="A0A919APD3"/>
<comment type="caution">
    <text evidence="4">The sequence shown here is derived from an EMBL/GenBank/DDBJ whole genome shotgun (WGS) entry which is preliminary data.</text>
</comment>